<accession>G0EDF6</accession>
<dbReference type="eggNOG" id="arCOG01951">
    <property type="taxonomic scope" value="Archaea"/>
</dbReference>
<protein>
    <submittedName>
        <fullName evidence="2">GCN5-related N-acetyltransferase</fullName>
    </submittedName>
</protein>
<dbReference type="PANTHER" id="PTHR10925">
    <property type="entry name" value="N-ACETYLTRANSFERASE 10"/>
    <property type="match status" value="1"/>
</dbReference>
<dbReference type="HOGENOM" id="CLU_856900_0_0_2"/>
<gene>
    <name evidence="2" type="ordered locus">Pyrfu_0772</name>
</gene>
<dbReference type="InterPro" id="IPR000182">
    <property type="entry name" value="GNAT_dom"/>
</dbReference>
<dbReference type="KEGG" id="pfm:Pyrfu_0772"/>
<dbReference type="CDD" id="cd04301">
    <property type="entry name" value="NAT_SF"/>
    <property type="match status" value="1"/>
</dbReference>
<name>G0EDF6_PYRF1</name>
<dbReference type="PANTHER" id="PTHR10925:SF5">
    <property type="entry name" value="RNA CYTIDINE ACETYLTRANSFERASE"/>
    <property type="match status" value="1"/>
</dbReference>
<evidence type="ECO:0000313" key="3">
    <source>
        <dbReference type="Proteomes" id="UP000001037"/>
    </source>
</evidence>
<dbReference type="InterPro" id="IPR016181">
    <property type="entry name" value="Acyl_CoA_acyltransferase"/>
</dbReference>
<dbReference type="SUPFAM" id="SSF55729">
    <property type="entry name" value="Acyl-CoA N-acyltransferases (Nat)"/>
    <property type="match status" value="1"/>
</dbReference>
<proteinExistence type="predicted"/>
<dbReference type="PROSITE" id="PS51186">
    <property type="entry name" value="GNAT"/>
    <property type="match status" value="1"/>
</dbReference>
<dbReference type="Proteomes" id="UP000001037">
    <property type="component" value="Chromosome"/>
</dbReference>
<keyword evidence="2" id="KW-0808">Transferase</keyword>
<keyword evidence="3" id="KW-1185">Reference proteome</keyword>
<dbReference type="AlphaFoldDB" id="G0EDF6"/>
<evidence type="ECO:0000313" key="2">
    <source>
        <dbReference type="EMBL" id="AEM38641.1"/>
    </source>
</evidence>
<dbReference type="InParanoid" id="G0EDF6"/>
<dbReference type="Gene3D" id="3.40.630.30">
    <property type="match status" value="2"/>
</dbReference>
<dbReference type="RefSeq" id="WP_014026318.1">
    <property type="nucleotide sequence ID" value="NC_015931.1"/>
</dbReference>
<dbReference type="Pfam" id="PF13718">
    <property type="entry name" value="GNAT_acetyltr_2"/>
    <property type="match status" value="2"/>
</dbReference>
<dbReference type="EMBL" id="CP002838">
    <property type="protein sequence ID" value="AEM38641.1"/>
    <property type="molecule type" value="Genomic_DNA"/>
</dbReference>
<dbReference type="STRING" id="694429.Pyrfu_0772"/>
<organism evidence="2 3">
    <name type="scientific">Pyrolobus fumarii (strain DSM 11204 / 1A)</name>
    <dbReference type="NCBI Taxonomy" id="694429"/>
    <lineage>
        <taxon>Archaea</taxon>
        <taxon>Thermoproteota</taxon>
        <taxon>Thermoprotei</taxon>
        <taxon>Desulfurococcales</taxon>
        <taxon>Pyrodictiaceae</taxon>
        <taxon>Pyrolobus</taxon>
    </lineage>
</organism>
<evidence type="ECO:0000259" key="1">
    <source>
        <dbReference type="PROSITE" id="PS51186"/>
    </source>
</evidence>
<dbReference type="GO" id="GO:1990883">
    <property type="term" value="F:18S rRNA cytidine N-acetyltransferase activity"/>
    <property type="evidence" value="ECO:0007669"/>
    <property type="project" value="TreeGrafter"/>
</dbReference>
<dbReference type="GO" id="GO:0000049">
    <property type="term" value="F:tRNA binding"/>
    <property type="evidence" value="ECO:0007669"/>
    <property type="project" value="TreeGrafter"/>
</dbReference>
<dbReference type="GO" id="GO:1904812">
    <property type="term" value="P:rRNA acetylation involved in maturation of SSU-rRNA"/>
    <property type="evidence" value="ECO:0007669"/>
    <property type="project" value="TreeGrafter"/>
</dbReference>
<dbReference type="InterPro" id="IPR032672">
    <property type="entry name" value="TmcA/NAT10/Kre33"/>
</dbReference>
<feature type="domain" description="N-acetyltransferase" evidence="1">
    <location>
        <begin position="15"/>
        <end position="179"/>
    </location>
</feature>
<dbReference type="GeneID" id="11139240"/>
<reference evidence="2 3" key="1">
    <citation type="journal article" date="2011" name="Stand. Genomic Sci.">
        <title>Complete genome sequence of the hyperthermophilic chemolithoautotroph Pyrolobus fumarii type strain (1A).</title>
        <authorList>
            <person name="Anderson I."/>
            <person name="Goker M."/>
            <person name="Nolan M."/>
            <person name="Lucas S."/>
            <person name="Hammon N."/>
            <person name="Deshpande S."/>
            <person name="Cheng J.F."/>
            <person name="Tapia R."/>
            <person name="Han C."/>
            <person name="Goodwin L."/>
            <person name="Pitluck S."/>
            <person name="Huntemann M."/>
            <person name="Liolios K."/>
            <person name="Ivanova N."/>
            <person name="Pagani I."/>
            <person name="Mavromatis K."/>
            <person name="Ovchinikova G."/>
            <person name="Pati A."/>
            <person name="Chen A."/>
            <person name="Palaniappan K."/>
            <person name="Land M."/>
            <person name="Hauser L."/>
            <person name="Brambilla E.M."/>
            <person name="Huber H."/>
            <person name="Yasawong M."/>
            <person name="Rohde M."/>
            <person name="Spring S."/>
            <person name="Abt B."/>
            <person name="Sikorski J."/>
            <person name="Wirth R."/>
            <person name="Detter J.C."/>
            <person name="Woyke T."/>
            <person name="Bristow J."/>
            <person name="Eisen J.A."/>
            <person name="Markowitz V."/>
            <person name="Hugenholtz P."/>
            <person name="Kyrpides N.C."/>
            <person name="Klenk H.P."/>
            <person name="Lapidus A."/>
        </authorList>
    </citation>
    <scope>NUCLEOTIDE SEQUENCE [LARGE SCALE GENOMIC DNA]</scope>
    <source>
        <strain evidence="3">DSM 11204 / 1A</strain>
    </source>
</reference>
<sequence>MRESALRLRIEEVDRRLLVEDEGLLESIYAVLAVAHYRNSPNDLQLIIEAPGHRLLVAFVDDAVGGALDAVLEPREGSRGRGVIPDVFVRMGWGDPGPGYRVVRIAVAPCIQRRGVGSAMLRELERIAASEGVEWVGASFGHYEPLAFWLRNGYIPVHVSPRFNPATGEKNIVVIKPLGEKAARLVGVASCSLLRRLVYSGSSVFRDMPAEIVALLLKGIPSGCEAPNLSSEQLGRLQLFLHGKLAYESVHDVLLLGLHILHSMGAYHELSEKEIVLLVLLVVQGKPIYEAERLLGLARGEAEDILRRVYSLLAQPSGDRLNPV</sequence>